<feature type="transmembrane region" description="Helical" evidence="1">
    <location>
        <begin position="117"/>
        <end position="138"/>
    </location>
</feature>
<sequence length="280" mass="29721">MAAETSPLVSWAQLVGQHALALFLAGLLLAVGVTGLACVLLHRRRAGREQHDASARNVAQLLGSYGTGFLLIVGTASLFALLALRLGPGRTMGLADQALADAIGSHTPAAAMGAFSLLTHLGDPIALALLGAVVAIWLWQRRERLLATGWVIALAGNAVLNPLLKQVFARARPLHDLQFPQVEGYSFPSGHTSGALVAYGMLLYVATRMLPPRWHAIAAMAAVAMILTIACSRVFLRVHFASDVAAGILSGLSWLGVCVASLQFVRHRHVTRHAELDDDQ</sequence>
<dbReference type="RefSeq" id="WP_340346496.1">
    <property type="nucleotide sequence ID" value="NZ_JBBKZT010000018.1"/>
</dbReference>
<dbReference type="InterPro" id="IPR000326">
    <property type="entry name" value="PAP2/HPO"/>
</dbReference>
<dbReference type="InterPro" id="IPR036938">
    <property type="entry name" value="PAP2/HPO_sf"/>
</dbReference>
<keyword evidence="1" id="KW-1133">Transmembrane helix</keyword>
<dbReference type="Gene3D" id="1.20.144.10">
    <property type="entry name" value="Phosphatidic acid phosphatase type 2/haloperoxidase"/>
    <property type="match status" value="2"/>
</dbReference>
<protein>
    <submittedName>
        <fullName evidence="3">Phosphatase PAP2 family protein</fullName>
    </submittedName>
</protein>
<dbReference type="SUPFAM" id="SSF48317">
    <property type="entry name" value="Acid phosphatase/Vanadium-dependent haloperoxidase"/>
    <property type="match status" value="1"/>
</dbReference>
<feature type="domain" description="Phosphatidic acid phosphatase type 2/haloperoxidase" evidence="2">
    <location>
        <begin position="145"/>
        <end position="259"/>
    </location>
</feature>
<evidence type="ECO:0000256" key="1">
    <source>
        <dbReference type="SAM" id="Phobius"/>
    </source>
</evidence>
<feature type="transmembrane region" description="Helical" evidence="1">
    <location>
        <begin position="184"/>
        <end position="205"/>
    </location>
</feature>
<evidence type="ECO:0000259" key="2">
    <source>
        <dbReference type="SMART" id="SM00014"/>
    </source>
</evidence>
<proteinExistence type="predicted"/>
<keyword evidence="4" id="KW-1185">Reference proteome</keyword>
<name>A0ABU8WVW7_9BURK</name>
<accession>A0ABU8WVW7</accession>
<evidence type="ECO:0000313" key="4">
    <source>
        <dbReference type="Proteomes" id="UP001385892"/>
    </source>
</evidence>
<keyword evidence="1" id="KW-0472">Membrane</keyword>
<gene>
    <name evidence="3" type="ORF">WKW82_30470</name>
</gene>
<feature type="transmembrane region" description="Helical" evidence="1">
    <location>
        <begin position="145"/>
        <end position="164"/>
    </location>
</feature>
<feature type="transmembrane region" description="Helical" evidence="1">
    <location>
        <begin position="217"/>
        <end position="238"/>
    </location>
</feature>
<dbReference type="PANTHER" id="PTHR14969:SF13">
    <property type="entry name" value="AT30094P"/>
    <property type="match status" value="1"/>
</dbReference>
<evidence type="ECO:0000313" key="3">
    <source>
        <dbReference type="EMBL" id="MEJ8851000.1"/>
    </source>
</evidence>
<organism evidence="3 4">
    <name type="scientific">Variovorax rhizosphaerae</name>
    <dbReference type="NCBI Taxonomy" id="1836200"/>
    <lineage>
        <taxon>Bacteria</taxon>
        <taxon>Pseudomonadati</taxon>
        <taxon>Pseudomonadota</taxon>
        <taxon>Betaproteobacteria</taxon>
        <taxon>Burkholderiales</taxon>
        <taxon>Comamonadaceae</taxon>
        <taxon>Variovorax</taxon>
    </lineage>
</organism>
<dbReference type="Proteomes" id="UP001385892">
    <property type="component" value="Unassembled WGS sequence"/>
</dbReference>
<dbReference type="CDD" id="cd03392">
    <property type="entry name" value="PAP2_like_2"/>
    <property type="match status" value="1"/>
</dbReference>
<dbReference type="Pfam" id="PF01569">
    <property type="entry name" value="PAP2"/>
    <property type="match status" value="1"/>
</dbReference>
<dbReference type="EMBL" id="JBBKZT010000018">
    <property type="protein sequence ID" value="MEJ8851000.1"/>
    <property type="molecule type" value="Genomic_DNA"/>
</dbReference>
<feature type="transmembrane region" description="Helical" evidence="1">
    <location>
        <begin position="62"/>
        <end position="84"/>
    </location>
</feature>
<keyword evidence="1" id="KW-0812">Transmembrane</keyword>
<comment type="caution">
    <text evidence="3">The sequence shown here is derived from an EMBL/GenBank/DDBJ whole genome shotgun (WGS) entry which is preliminary data.</text>
</comment>
<feature type="transmembrane region" description="Helical" evidence="1">
    <location>
        <begin position="244"/>
        <end position="265"/>
    </location>
</feature>
<feature type="transmembrane region" description="Helical" evidence="1">
    <location>
        <begin position="20"/>
        <end position="41"/>
    </location>
</feature>
<dbReference type="SMART" id="SM00014">
    <property type="entry name" value="acidPPc"/>
    <property type="match status" value="1"/>
</dbReference>
<dbReference type="PANTHER" id="PTHR14969">
    <property type="entry name" value="SPHINGOSINE-1-PHOSPHATE PHOSPHOHYDROLASE"/>
    <property type="match status" value="1"/>
</dbReference>
<reference evidence="3 4" key="1">
    <citation type="submission" date="2024-03" db="EMBL/GenBank/DDBJ databases">
        <title>Novel species of the genus Variovorax.</title>
        <authorList>
            <person name="Liu Q."/>
            <person name="Xin Y.-H."/>
        </authorList>
    </citation>
    <scope>NUCLEOTIDE SEQUENCE [LARGE SCALE GENOMIC DNA]</scope>
    <source>
        <strain evidence="3 4">KACC 18900</strain>
    </source>
</reference>